<dbReference type="Gene3D" id="3.30.2310.20">
    <property type="entry name" value="RelE-like"/>
    <property type="match status" value="1"/>
</dbReference>
<protein>
    <submittedName>
        <fullName evidence="3">Type II toxin-antitoxin system mRNA interferase toxin, RelE/StbE family</fullName>
    </submittedName>
</protein>
<evidence type="ECO:0000313" key="4">
    <source>
        <dbReference type="Proteomes" id="UP000246278"/>
    </source>
</evidence>
<dbReference type="PANTHER" id="PTHR33755:SF6">
    <property type="entry name" value="PLASMID STABILIZATION SYSTEM PROTEIN"/>
    <property type="match status" value="1"/>
</dbReference>
<keyword evidence="4" id="KW-1185">Reference proteome</keyword>
<organism evidence="3 4">
    <name type="scientific">Prosthecochloris marina</name>
    <dbReference type="NCBI Taxonomy" id="2017681"/>
    <lineage>
        <taxon>Bacteria</taxon>
        <taxon>Pseudomonadati</taxon>
        <taxon>Chlorobiota</taxon>
        <taxon>Chlorobiia</taxon>
        <taxon>Chlorobiales</taxon>
        <taxon>Chlorobiaceae</taxon>
        <taxon>Prosthecochloris</taxon>
    </lineage>
</organism>
<evidence type="ECO:0000256" key="2">
    <source>
        <dbReference type="ARBA" id="ARBA00022649"/>
    </source>
</evidence>
<dbReference type="Proteomes" id="UP000246278">
    <property type="component" value="Unassembled WGS sequence"/>
</dbReference>
<keyword evidence="2" id="KW-1277">Toxin-antitoxin system</keyword>
<dbReference type="OrthoDB" id="595470at2"/>
<dbReference type="PANTHER" id="PTHR33755">
    <property type="entry name" value="TOXIN PARE1-RELATED"/>
    <property type="match status" value="1"/>
</dbReference>
<dbReference type="Pfam" id="PF05016">
    <property type="entry name" value="ParE_toxin"/>
    <property type="match status" value="1"/>
</dbReference>
<reference evidence="4" key="1">
    <citation type="submission" date="2017-10" db="EMBL/GenBank/DDBJ databases">
        <authorList>
            <person name="Gaisin V.A."/>
            <person name="Rysina M.S."/>
            <person name="Grouzdev D.S."/>
        </authorList>
    </citation>
    <scope>NUCLEOTIDE SEQUENCE [LARGE SCALE GENOMIC DNA]</scope>
    <source>
        <strain evidence="4">V1</strain>
    </source>
</reference>
<comment type="caution">
    <text evidence="3">The sequence shown here is derived from an EMBL/GenBank/DDBJ whole genome shotgun (WGS) entry which is preliminary data.</text>
</comment>
<name>A0A317T9H1_9CHLB</name>
<dbReference type="InterPro" id="IPR007712">
    <property type="entry name" value="RelE/ParE_toxin"/>
</dbReference>
<sequence length="86" mass="10029">MKVQWTEKAQKRLQEIEAYMIAEEYTRTRASKIIFSIIQKTNGQLSEYPQSGRPGRVKNTRELFFTNSPFLVVYTARQQVVTVLSV</sequence>
<dbReference type="EMBL" id="PDNZ01000001">
    <property type="protein sequence ID" value="PWW82990.1"/>
    <property type="molecule type" value="Genomic_DNA"/>
</dbReference>
<proteinExistence type="inferred from homology"/>
<evidence type="ECO:0000256" key="1">
    <source>
        <dbReference type="ARBA" id="ARBA00006226"/>
    </source>
</evidence>
<dbReference type="InterPro" id="IPR035093">
    <property type="entry name" value="RelE/ParE_toxin_dom_sf"/>
</dbReference>
<comment type="similarity">
    <text evidence="1">Belongs to the RelE toxin family.</text>
</comment>
<evidence type="ECO:0000313" key="3">
    <source>
        <dbReference type="EMBL" id="PWW82990.1"/>
    </source>
</evidence>
<dbReference type="AlphaFoldDB" id="A0A317T9H1"/>
<dbReference type="InterPro" id="IPR051803">
    <property type="entry name" value="TA_system_RelE-like_toxin"/>
</dbReference>
<accession>A0A317T9H1</accession>
<gene>
    <name evidence="3" type="ORF">CR164_00005</name>
</gene>